<organism evidence="1 2">
    <name type="scientific">Gordonia iterans</name>
    <dbReference type="NCBI Taxonomy" id="1004901"/>
    <lineage>
        <taxon>Bacteria</taxon>
        <taxon>Bacillati</taxon>
        <taxon>Actinomycetota</taxon>
        <taxon>Actinomycetes</taxon>
        <taxon>Mycobacteriales</taxon>
        <taxon>Gordoniaceae</taxon>
        <taxon>Gordonia</taxon>
    </lineage>
</organism>
<dbReference type="KEGG" id="git:C6V83_00130"/>
<keyword evidence="2" id="KW-1185">Reference proteome</keyword>
<proteinExistence type="predicted"/>
<evidence type="ECO:0000313" key="2">
    <source>
        <dbReference type="Proteomes" id="UP000239814"/>
    </source>
</evidence>
<sequence>MFLLSLDEMERVKGANNLPTFASLEEKTHVSERTWRTAFKSRRPTPAVLDALGGLGARPDRILIWQEPSQVVRAGAVRQAVSA</sequence>
<dbReference type="AlphaFoldDB" id="A0A2S0KB49"/>
<dbReference type="Proteomes" id="UP000239814">
    <property type="component" value="Chromosome"/>
</dbReference>
<reference evidence="1 2" key="1">
    <citation type="submission" date="2018-03" db="EMBL/GenBank/DDBJ databases">
        <title>Characteristics and genome of n-alkane degrading marine bacteria Gordonia iterans isolated from crude oil contaminated in Tae-an, South Korea.</title>
        <authorList>
            <person name="Lee S.-S."/>
            <person name="Kim H."/>
        </authorList>
    </citation>
    <scope>NUCLEOTIDE SEQUENCE [LARGE SCALE GENOMIC DNA]</scope>
    <source>
        <strain evidence="1 2">Co17</strain>
    </source>
</reference>
<gene>
    <name evidence="1" type="ORF">C6V83_00130</name>
</gene>
<protein>
    <submittedName>
        <fullName evidence="1">Transcriptional regulator</fullName>
    </submittedName>
</protein>
<dbReference type="EMBL" id="CP027433">
    <property type="protein sequence ID" value="AVL98924.1"/>
    <property type="molecule type" value="Genomic_DNA"/>
</dbReference>
<accession>A0A2S0KB49</accession>
<name>A0A2S0KB49_9ACTN</name>
<evidence type="ECO:0000313" key="1">
    <source>
        <dbReference type="EMBL" id="AVL98924.1"/>
    </source>
</evidence>